<evidence type="ECO:0000259" key="2">
    <source>
        <dbReference type="Pfam" id="PF13660"/>
    </source>
</evidence>
<dbReference type="InterPro" id="IPR039760">
    <property type="entry name" value="MOFRL_protein"/>
</dbReference>
<dbReference type="InterPro" id="IPR025286">
    <property type="entry name" value="MOFRL_assoc_dom"/>
</dbReference>
<accession>D2R6A1</accession>
<dbReference type="eggNOG" id="COG2379">
    <property type="taxonomic scope" value="Bacteria"/>
</dbReference>
<keyword evidence="3" id="KW-0560">Oxidoreductase</keyword>
<dbReference type="InterPro" id="IPR037035">
    <property type="entry name" value="GK-like_C_sf"/>
</dbReference>
<dbReference type="GO" id="GO:0016618">
    <property type="term" value="F:hydroxypyruvate reductase [NAD(P)H] activity"/>
    <property type="evidence" value="ECO:0007669"/>
    <property type="project" value="UniProtKB-EC"/>
</dbReference>
<dbReference type="PANTHER" id="PTHR12227:SF0">
    <property type="entry name" value="GLYCERATE KINASE"/>
    <property type="match status" value="1"/>
</dbReference>
<dbReference type="GO" id="GO:0005737">
    <property type="term" value="C:cytoplasm"/>
    <property type="evidence" value="ECO:0007669"/>
    <property type="project" value="TreeGrafter"/>
</dbReference>
<reference evidence="3 4" key="1">
    <citation type="journal article" date="2009" name="Stand. Genomic Sci.">
        <title>Complete genome sequence of Pirellula staleyi type strain (ATCC 27377).</title>
        <authorList>
            <person name="Clum A."/>
            <person name="Tindall B.J."/>
            <person name="Sikorski J."/>
            <person name="Ivanova N."/>
            <person name="Mavrommatis K."/>
            <person name="Lucas S."/>
            <person name="Glavina del Rio T."/>
            <person name="Nolan M."/>
            <person name="Chen F."/>
            <person name="Tice H."/>
            <person name="Pitluck S."/>
            <person name="Cheng J.F."/>
            <person name="Chertkov O."/>
            <person name="Brettin T."/>
            <person name="Han C."/>
            <person name="Detter J.C."/>
            <person name="Kuske C."/>
            <person name="Bruce D."/>
            <person name="Goodwin L."/>
            <person name="Ovchinikova G."/>
            <person name="Pati A."/>
            <person name="Mikhailova N."/>
            <person name="Chen A."/>
            <person name="Palaniappan K."/>
            <person name="Land M."/>
            <person name="Hauser L."/>
            <person name="Chang Y.J."/>
            <person name="Jeffries C.D."/>
            <person name="Chain P."/>
            <person name="Rohde M."/>
            <person name="Goker M."/>
            <person name="Bristow J."/>
            <person name="Eisen J.A."/>
            <person name="Markowitz V."/>
            <person name="Hugenholtz P."/>
            <person name="Kyrpides N.C."/>
            <person name="Klenk H.P."/>
            <person name="Lapidus A."/>
        </authorList>
    </citation>
    <scope>NUCLEOTIDE SEQUENCE [LARGE SCALE GENOMIC DNA]</scope>
    <source>
        <strain evidence="4">ATCC 27377 / DSM 6068 / ICPB 4128</strain>
    </source>
</reference>
<feature type="domain" description="MOFRL" evidence="1">
    <location>
        <begin position="340"/>
        <end position="449"/>
    </location>
</feature>
<dbReference type="PANTHER" id="PTHR12227">
    <property type="entry name" value="GLYCERATE KINASE"/>
    <property type="match status" value="1"/>
</dbReference>
<evidence type="ECO:0000313" key="4">
    <source>
        <dbReference type="Proteomes" id="UP000001887"/>
    </source>
</evidence>
<dbReference type="KEGG" id="psl:Psta_0794"/>
<proteinExistence type="predicted"/>
<dbReference type="InterPro" id="IPR007835">
    <property type="entry name" value="MOFRL"/>
</dbReference>
<dbReference type="HOGENOM" id="CLU_032279_0_0_0"/>
<dbReference type="Proteomes" id="UP000001887">
    <property type="component" value="Chromosome"/>
</dbReference>
<dbReference type="Pfam" id="PF05161">
    <property type="entry name" value="MOFRL"/>
    <property type="match status" value="1"/>
</dbReference>
<evidence type="ECO:0000259" key="1">
    <source>
        <dbReference type="Pfam" id="PF05161"/>
    </source>
</evidence>
<evidence type="ECO:0000313" key="3">
    <source>
        <dbReference type="EMBL" id="ADB15479.1"/>
    </source>
</evidence>
<dbReference type="SUPFAM" id="SSF82544">
    <property type="entry name" value="GckA/TtuD-like"/>
    <property type="match status" value="1"/>
</dbReference>
<dbReference type="Gene3D" id="3.40.50.10180">
    <property type="entry name" value="Glycerate kinase, MOFRL-like N-terminal domain"/>
    <property type="match status" value="1"/>
</dbReference>
<feature type="domain" description="MOFRL-associated" evidence="2">
    <location>
        <begin position="18"/>
        <end position="261"/>
    </location>
</feature>
<dbReference type="Gene3D" id="3.40.1480.10">
    <property type="entry name" value="MOFRL domain"/>
    <property type="match status" value="1"/>
</dbReference>
<dbReference type="GO" id="GO:0008887">
    <property type="term" value="F:glycerate kinase activity"/>
    <property type="evidence" value="ECO:0007669"/>
    <property type="project" value="InterPro"/>
</dbReference>
<dbReference type="Pfam" id="PF13660">
    <property type="entry name" value="DUF4147"/>
    <property type="match status" value="1"/>
</dbReference>
<dbReference type="AlphaFoldDB" id="D2R6A1"/>
<sequence>MTLSSPAKRSPAQLAADVRAIWQAGVEGVRSDRLVRENIVVDGDYLLIGDEELDLAVIRHIKVVGAGKAGAGMARGFEQALGPKLLREKQVGGWLNVPADCVEPLETITLHAGRPAGKNEPTPEGVFGSQSILEIAGKCGENDLLLVLISGGGSALLPAPVDAISLADKLALTKHLSASGANIKQLNIVRSQLSEIKSGGLVRHSRAGRIISLIISDVMGDPIDLISSGPTCMGSATPRDALAILETFHALEIAPQATHYLREKQLKVSGATQHREDDRVTNLVIGNLAVAVDSAGVEAEKRGYSHTMHVARELEGAAEEVGRYHAAQARYMCDTPGSDCLITGGEPTVSLPPEGARGIGGRNQQLILAAAADLDLSYAARVAMISGGTDGEDGPTNAAGGVLDETSLTKLLADRAAIDRALARCDAYPLLTASQGLVITGPTHTNVCDLRVVVVDRIQPQPHK</sequence>
<dbReference type="InterPro" id="IPR038614">
    <property type="entry name" value="GK_N_sf"/>
</dbReference>
<organism evidence="3 4">
    <name type="scientific">Pirellula staleyi (strain ATCC 27377 / DSM 6068 / ICPB 4128)</name>
    <name type="common">Pirella staleyi</name>
    <dbReference type="NCBI Taxonomy" id="530564"/>
    <lineage>
        <taxon>Bacteria</taxon>
        <taxon>Pseudomonadati</taxon>
        <taxon>Planctomycetota</taxon>
        <taxon>Planctomycetia</taxon>
        <taxon>Pirellulales</taxon>
        <taxon>Pirellulaceae</taxon>
        <taxon>Pirellula</taxon>
    </lineage>
</organism>
<gene>
    <name evidence="3" type="ordered locus">Psta_0794</name>
</gene>
<keyword evidence="4" id="KW-1185">Reference proteome</keyword>
<dbReference type="STRING" id="530564.Psta_0794"/>
<keyword evidence="3" id="KW-0670">Pyruvate</keyword>
<dbReference type="OrthoDB" id="9766552at2"/>
<dbReference type="EMBL" id="CP001848">
    <property type="protein sequence ID" value="ADB15479.1"/>
    <property type="molecule type" value="Genomic_DNA"/>
</dbReference>
<dbReference type="EC" id="1.1.1.81" evidence="3"/>
<protein>
    <submittedName>
        <fullName evidence="3">Hydroxypyruvate reductase</fullName>
        <ecNumber evidence="3">1.1.1.81</ecNumber>
    </submittedName>
</protein>
<name>D2R6A1_PIRSD</name>